<dbReference type="GO" id="GO:0000176">
    <property type="term" value="C:nuclear exosome (RNase complex)"/>
    <property type="evidence" value="ECO:0007669"/>
    <property type="project" value="TreeGrafter"/>
</dbReference>
<dbReference type="Pfam" id="PF21262">
    <property type="entry name" value="RRP40_S1"/>
    <property type="match status" value="1"/>
</dbReference>
<dbReference type="InterPro" id="IPR041054">
    <property type="entry name" value="Rrp40_N_euk"/>
</dbReference>
<reference evidence="2 3" key="1">
    <citation type="journal article" date="2023" name="BMC Biol.">
        <title>The compact genome of the sponge Oopsacas minuta (Hexactinellida) is lacking key metazoan core genes.</title>
        <authorList>
            <person name="Santini S."/>
            <person name="Schenkelaars Q."/>
            <person name="Jourda C."/>
            <person name="Duchesne M."/>
            <person name="Belahbib H."/>
            <person name="Rocher C."/>
            <person name="Selva M."/>
            <person name="Riesgo A."/>
            <person name="Vervoort M."/>
            <person name="Leys S.P."/>
            <person name="Kodjabachian L."/>
            <person name="Le Bivic A."/>
            <person name="Borchiellini C."/>
            <person name="Claverie J.M."/>
            <person name="Renard E."/>
        </authorList>
    </citation>
    <scope>NUCLEOTIDE SEQUENCE [LARGE SCALE GENOMIC DNA]</scope>
    <source>
        <strain evidence="2">SPO-2</strain>
    </source>
</reference>
<keyword evidence="3" id="KW-1185">Reference proteome</keyword>
<dbReference type="Pfam" id="PF18311">
    <property type="entry name" value="Rrp40_N"/>
    <property type="match status" value="1"/>
</dbReference>
<evidence type="ECO:0000259" key="1">
    <source>
        <dbReference type="Pfam" id="PF18311"/>
    </source>
</evidence>
<dbReference type="PANTHER" id="PTHR21321:SF1">
    <property type="entry name" value="EXOSOME COMPLEX COMPONENT RRP40"/>
    <property type="match status" value="1"/>
</dbReference>
<dbReference type="GO" id="GO:0071051">
    <property type="term" value="P:poly(A)-dependent snoRNA 3'-end processing"/>
    <property type="evidence" value="ECO:0007669"/>
    <property type="project" value="TreeGrafter"/>
</dbReference>
<dbReference type="SUPFAM" id="SSF110324">
    <property type="entry name" value="Ribosomal L27 protein-like"/>
    <property type="match status" value="1"/>
</dbReference>
<dbReference type="PANTHER" id="PTHR21321">
    <property type="entry name" value="PNAS-3 RELATED"/>
    <property type="match status" value="1"/>
</dbReference>
<comment type="caution">
    <text evidence="2">The sequence shown here is derived from an EMBL/GenBank/DDBJ whole genome shotgun (WGS) entry which is preliminary data.</text>
</comment>
<dbReference type="Gene3D" id="2.40.50.100">
    <property type="match status" value="1"/>
</dbReference>
<dbReference type="InterPro" id="IPR026699">
    <property type="entry name" value="Exosome_RNA_bind1/RRP40/RRP4"/>
</dbReference>
<name>A0AAV7K751_9METZ</name>
<evidence type="ECO:0000313" key="3">
    <source>
        <dbReference type="Proteomes" id="UP001165289"/>
    </source>
</evidence>
<organism evidence="2 3">
    <name type="scientific">Oopsacas minuta</name>
    <dbReference type="NCBI Taxonomy" id="111878"/>
    <lineage>
        <taxon>Eukaryota</taxon>
        <taxon>Metazoa</taxon>
        <taxon>Porifera</taxon>
        <taxon>Hexactinellida</taxon>
        <taxon>Hexasterophora</taxon>
        <taxon>Lyssacinosida</taxon>
        <taxon>Leucopsacidae</taxon>
        <taxon>Oopsacas</taxon>
    </lineage>
</organism>
<dbReference type="Gene3D" id="2.40.50.140">
    <property type="entry name" value="Nucleic acid-binding proteins"/>
    <property type="match status" value="1"/>
</dbReference>
<dbReference type="InterPro" id="IPR012340">
    <property type="entry name" value="NA-bd_OB-fold"/>
</dbReference>
<dbReference type="AlphaFoldDB" id="A0AAV7K751"/>
<dbReference type="EMBL" id="JAKMXF010000133">
    <property type="protein sequence ID" value="KAI6656969.1"/>
    <property type="molecule type" value="Genomic_DNA"/>
</dbReference>
<dbReference type="GO" id="GO:0071034">
    <property type="term" value="P:CUT catabolic process"/>
    <property type="evidence" value="ECO:0007669"/>
    <property type="project" value="TreeGrafter"/>
</dbReference>
<dbReference type="GO" id="GO:0071038">
    <property type="term" value="P:TRAMP-dependent tRNA surveillance pathway"/>
    <property type="evidence" value="ECO:0007669"/>
    <property type="project" value="TreeGrafter"/>
</dbReference>
<dbReference type="Proteomes" id="UP001165289">
    <property type="component" value="Unassembled WGS sequence"/>
</dbReference>
<feature type="domain" description="Exosome complex exonuclease Rrp40 N-terminal" evidence="1">
    <location>
        <begin position="25"/>
        <end position="62"/>
    </location>
</feature>
<proteinExistence type="predicted"/>
<sequence>MDLSLANTTVLPGDIVGKCDRDTVLSLGPGLQQREDGDVVAIKPGLLKHDRSKYWIDTPEKRYVPMLGDMVIGIITGKMGESFKVDIGAYLPAQLSFYAFEGATKKNKPDLKVSYNTIVLDTYLYYSRFVADC</sequence>
<dbReference type="GO" id="GO:0071035">
    <property type="term" value="P:nuclear polyadenylation-dependent rRNA catabolic process"/>
    <property type="evidence" value="ECO:0007669"/>
    <property type="project" value="TreeGrafter"/>
</dbReference>
<gene>
    <name evidence="2" type="ORF">LOD99_16270</name>
</gene>
<dbReference type="GO" id="GO:0000177">
    <property type="term" value="C:cytoplasmic exosome (RNase complex)"/>
    <property type="evidence" value="ECO:0007669"/>
    <property type="project" value="TreeGrafter"/>
</dbReference>
<evidence type="ECO:0000313" key="2">
    <source>
        <dbReference type="EMBL" id="KAI6656969.1"/>
    </source>
</evidence>
<dbReference type="GO" id="GO:0034475">
    <property type="term" value="P:U4 snRNA 3'-end processing"/>
    <property type="evidence" value="ECO:0007669"/>
    <property type="project" value="TreeGrafter"/>
</dbReference>
<dbReference type="SUPFAM" id="SSF50249">
    <property type="entry name" value="Nucleic acid-binding proteins"/>
    <property type="match status" value="1"/>
</dbReference>
<dbReference type="GO" id="GO:0000467">
    <property type="term" value="P:exonucleolytic trimming to generate mature 3'-end of 5.8S rRNA from tricistronic rRNA transcript (SSU-rRNA, 5.8S rRNA, LSU-rRNA)"/>
    <property type="evidence" value="ECO:0007669"/>
    <property type="project" value="TreeGrafter"/>
</dbReference>
<accession>A0AAV7K751</accession>
<protein>
    <submittedName>
        <fullName evidence="2">Exosome complex component rrp40</fullName>
    </submittedName>
</protein>
<dbReference type="GO" id="GO:0003723">
    <property type="term" value="F:RNA binding"/>
    <property type="evidence" value="ECO:0007669"/>
    <property type="project" value="InterPro"/>
</dbReference>